<dbReference type="Proteomes" id="UP000634660">
    <property type="component" value="Unassembled WGS sequence"/>
</dbReference>
<name>A0A918RAD5_9ACTN</name>
<evidence type="ECO:0000313" key="2">
    <source>
        <dbReference type="Proteomes" id="UP000634660"/>
    </source>
</evidence>
<accession>A0A918RAD5</accession>
<organism evidence="1 2">
    <name type="scientific">Streptomyces subrutilus</name>
    <dbReference type="NCBI Taxonomy" id="36818"/>
    <lineage>
        <taxon>Bacteria</taxon>
        <taxon>Bacillati</taxon>
        <taxon>Actinomycetota</taxon>
        <taxon>Actinomycetes</taxon>
        <taxon>Kitasatosporales</taxon>
        <taxon>Streptomycetaceae</taxon>
        <taxon>Streptomyces</taxon>
    </lineage>
</organism>
<reference evidence="1" key="2">
    <citation type="submission" date="2020-09" db="EMBL/GenBank/DDBJ databases">
        <authorList>
            <person name="Sun Q."/>
            <person name="Ohkuma M."/>
        </authorList>
    </citation>
    <scope>NUCLEOTIDE SEQUENCE</scope>
    <source>
        <strain evidence="1">JCM 4834</strain>
    </source>
</reference>
<reference evidence="1" key="1">
    <citation type="journal article" date="2014" name="Int. J. Syst. Evol. Microbiol.">
        <title>Complete genome sequence of Corynebacterium casei LMG S-19264T (=DSM 44701T), isolated from a smear-ripened cheese.</title>
        <authorList>
            <consortium name="US DOE Joint Genome Institute (JGI-PGF)"/>
            <person name="Walter F."/>
            <person name="Albersmeier A."/>
            <person name="Kalinowski J."/>
            <person name="Ruckert C."/>
        </authorList>
    </citation>
    <scope>NUCLEOTIDE SEQUENCE</scope>
    <source>
        <strain evidence="1">JCM 4834</strain>
    </source>
</reference>
<dbReference type="RefSeq" id="WP_189829023.1">
    <property type="nucleotide sequence ID" value="NZ_BMVX01000028.1"/>
</dbReference>
<proteinExistence type="predicted"/>
<gene>
    <name evidence="1" type="ORF">GCM10010371_56880</name>
</gene>
<dbReference type="EMBL" id="BMVX01000028">
    <property type="protein sequence ID" value="GGZ89627.1"/>
    <property type="molecule type" value="Genomic_DNA"/>
</dbReference>
<comment type="caution">
    <text evidence="1">The sequence shown here is derived from an EMBL/GenBank/DDBJ whole genome shotgun (WGS) entry which is preliminary data.</text>
</comment>
<dbReference type="AlphaFoldDB" id="A0A918RAD5"/>
<sequence length="60" mass="7112">MTWILPRCGRCDTGHYTQRDRTVRLHCTNPHCDHWILPRELVDTDAWKLRDGLVVVRIAD</sequence>
<evidence type="ECO:0000313" key="1">
    <source>
        <dbReference type="EMBL" id="GGZ89627.1"/>
    </source>
</evidence>
<protein>
    <submittedName>
        <fullName evidence="1">Uncharacterized protein</fullName>
    </submittedName>
</protein>